<dbReference type="InterPro" id="IPR013103">
    <property type="entry name" value="RVT_2"/>
</dbReference>
<protein>
    <recommendedName>
        <fullName evidence="1">Reverse transcriptase Ty1/copia-type domain-containing protein</fullName>
    </recommendedName>
</protein>
<evidence type="ECO:0000313" key="3">
    <source>
        <dbReference type="Proteomes" id="UP001188597"/>
    </source>
</evidence>
<dbReference type="Pfam" id="PF07727">
    <property type="entry name" value="RVT_2"/>
    <property type="match status" value="1"/>
</dbReference>
<dbReference type="Proteomes" id="UP001188597">
    <property type="component" value="Unassembled WGS sequence"/>
</dbReference>
<accession>A0AA88W959</accession>
<keyword evidence="3" id="KW-1185">Reference proteome</keyword>
<feature type="domain" description="Reverse transcriptase Ty1/copia-type" evidence="1">
    <location>
        <begin position="11"/>
        <end position="75"/>
    </location>
</feature>
<gene>
    <name evidence="2" type="ORF">RJ639_045863</name>
</gene>
<comment type="caution">
    <text evidence="2">The sequence shown here is derived from an EMBL/GenBank/DDBJ whole genome shotgun (WGS) entry which is preliminary data.</text>
</comment>
<proteinExistence type="predicted"/>
<dbReference type="AlphaFoldDB" id="A0AA88W959"/>
<organism evidence="2 3">
    <name type="scientific">Escallonia herrerae</name>
    <dbReference type="NCBI Taxonomy" id="1293975"/>
    <lineage>
        <taxon>Eukaryota</taxon>
        <taxon>Viridiplantae</taxon>
        <taxon>Streptophyta</taxon>
        <taxon>Embryophyta</taxon>
        <taxon>Tracheophyta</taxon>
        <taxon>Spermatophyta</taxon>
        <taxon>Magnoliopsida</taxon>
        <taxon>eudicotyledons</taxon>
        <taxon>Gunneridae</taxon>
        <taxon>Pentapetalae</taxon>
        <taxon>asterids</taxon>
        <taxon>campanulids</taxon>
        <taxon>Escalloniales</taxon>
        <taxon>Escalloniaceae</taxon>
        <taxon>Escallonia</taxon>
    </lineage>
</organism>
<reference evidence="2" key="1">
    <citation type="submission" date="2022-12" db="EMBL/GenBank/DDBJ databases">
        <title>Draft genome assemblies for two species of Escallonia (Escalloniales).</title>
        <authorList>
            <person name="Chanderbali A."/>
            <person name="Dervinis C."/>
            <person name="Anghel I."/>
            <person name="Soltis D."/>
            <person name="Soltis P."/>
            <person name="Zapata F."/>
        </authorList>
    </citation>
    <scope>NUCLEOTIDE SEQUENCE</scope>
    <source>
        <strain evidence="2">UCBG64.0493</strain>
        <tissue evidence="2">Leaf</tissue>
    </source>
</reference>
<evidence type="ECO:0000259" key="1">
    <source>
        <dbReference type="Pfam" id="PF07727"/>
    </source>
</evidence>
<dbReference type="EMBL" id="JAVXUP010000720">
    <property type="protein sequence ID" value="KAK3022269.1"/>
    <property type="molecule type" value="Genomic_DNA"/>
</dbReference>
<evidence type="ECO:0000313" key="2">
    <source>
        <dbReference type="EMBL" id="KAK3022269.1"/>
    </source>
</evidence>
<name>A0AA88W959_9ASTE</name>
<sequence length="153" mass="17569">MEEELNALPGNEIWDVVPSQKEVAPTGCKWEYTLKMRSEGYLHSSKACPIALGHKQEYGIDYSETFAPVAKMTSSLVFLNKALLHFMRTTLMQCILQRIQSLKNARSILKRTVTIFAMPMIVHIPKTVRHNHMCISVRTVIVRRLKQPTHYEA</sequence>